<dbReference type="PROSITE" id="PS50851">
    <property type="entry name" value="CHEW"/>
    <property type="match status" value="1"/>
</dbReference>
<dbReference type="EMBL" id="JAVDXT010000001">
    <property type="protein sequence ID" value="MDR7376311.1"/>
    <property type="molecule type" value="Genomic_DNA"/>
</dbReference>
<dbReference type="PANTHER" id="PTHR22617:SF45">
    <property type="entry name" value="CHEMOTAXIS PROTEIN CHEW"/>
    <property type="match status" value="1"/>
</dbReference>
<dbReference type="SUPFAM" id="SSF50341">
    <property type="entry name" value="CheW-like"/>
    <property type="match status" value="1"/>
</dbReference>
<dbReference type="Pfam" id="PF01584">
    <property type="entry name" value="CheW"/>
    <property type="match status" value="1"/>
</dbReference>
<comment type="subcellular location">
    <subcellularLocation>
        <location evidence="1">Cytoplasm</location>
    </subcellularLocation>
</comment>
<feature type="domain" description="CheW-like" evidence="4">
    <location>
        <begin position="19"/>
        <end position="159"/>
    </location>
</feature>
<evidence type="ECO:0000256" key="1">
    <source>
        <dbReference type="ARBA" id="ARBA00004496"/>
    </source>
</evidence>
<keyword evidence="3" id="KW-0963">Cytoplasm</keyword>
<dbReference type="InterPro" id="IPR039315">
    <property type="entry name" value="CheW"/>
</dbReference>
<evidence type="ECO:0000259" key="4">
    <source>
        <dbReference type="PROSITE" id="PS50851"/>
    </source>
</evidence>
<dbReference type="PANTHER" id="PTHR22617">
    <property type="entry name" value="CHEMOTAXIS SENSOR HISTIDINE KINASE-RELATED"/>
    <property type="match status" value="1"/>
</dbReference>
<reference evidence="5 6" key="1">
    <citation type="submission" date="2023-07" db="EMBL/GenBank/DDBJ databases">
        <title>Sorghum-associated microbial communities from plants grown in Nebraska, USA.</title>
        <authorList>
            <person name="Schachtman D."/>
        </authorList>
    </citation>
    <scope>NUCLEOTIDE SEQUENCE [LARGE SCALE GENOMIC DNA]</scope>
    <source>
        <strain evidence="5 6">BE313</strain>
    </source>
</reference>
<sequence length="166" mass="17667">MNTLATAPASIAPTAIGATSEFLSFRLGAVEYGIDILKVQEIRSYAKPTHIANAPDELLGVINLRGVIVPIIDLRLKLHCRTVAYTASTVVIVLNLRHQVIGAVVDSVSDVVQLEPGSIKPPPDLHAGTNASFITGLANLGERMLILVDTESFLGNPELSQNPTVH</sequence>
<dbReference type="Proteomes" id="UP001180487">
    <property type="component" value="Unassembled WGS sequence"/>
</dbReference>
<evidence type="ECO:0000256" key="2">
    <source>
        <dbReference type="ARBA" id="ARBA00021483"/>
    </source>
</evidence>
<evidence type="ECO:0000256" key="3">
    <source>
        <dbReference type="ARBA" id="ARBA00022490"/>
    </source>
</evidence>
<evidence type="ECO:0000313" key="6">
    <source>
        <dbReference type="Proteomes" id="UP001180487"/>
    </source>
</evidence>
<dbReference type="InterPro" id="IPR002545">
    <property type="entry name" value="CheW-lke_dom"/>
</dbReference>
<accession>A0ABU2C4P8</accession>
<dbReference type="Gene3D" id="2.40.50.180">
    <property type="entry name" value="CheA-289, Domain 4"/>
    <property type="match status" value="1"/>
</dbReference>
<proteinExistence type="predicted"/>
<protein>
    <recommendedName>
        <fullName evidence="2">Chemotaxis protein CheW</fullName>
    </recommendedName>
</protein>
<keyword evidence="6" id="KW-1185">Reference proteome</keyword>
<dbReference type="Gene3D" id="2.30.30.40">
    <property type="entry name" value="SH3 Domains"/>
    <property type="match status" value="1"/>
</dbReference>
<comment type="caution">
    <text evidence="5">The sequence shown here is derived from an EMBL/GenBank/DDBJ whole genome shotgun (WGS) entry which is preliminary data.</text>
</comment>
<dbReference type="InterPro" id="IPR036061">
    <property type="entry name" value="CheW-like_dom_sf"/>
</dbReference>
<organism evidence="5 6">
    <name type="scientific">Rhodoferax ferrireducens</name>
    <dbReference type="NCBI Taxonomy" id="192843"/>
    <lineage>
        <taxon>Bacteria</taxon>
        <taxon>Pseudomonadati</taxon>
        <taxon>Pseudomonadota</taxon>
        <taxon>Betaproteobacteria</taxon>
        <taxon>Burkholderiales</taxon>
        <taxon>Comamonadaceae</taxon>
        <taxon>Rhodoferax</taxon>
    </lineage>
</organism>
<evidence type="ECO:0000313" key="5">
    <source>
        <dbReference type="EMBL" id="MDR7376311.1"/>
    </source>
</evidence>
<name>A0ABU2C4P8_9BURK</name>
<dbReference type="RefSeq" id="WP_310371173.1">
    <property type="nucleotide sequence ID" value="NZ_JAVDXT010000001.1"/>
</dbReference>
<dbReference type="SMART" id="SM00260">
    <property type="entry name" value="CheW"/>
    <property type="match status" value="1"/>
</dbReference>
<gene>
    <name evidence="5" type="ORF">J2X19_000969</name>
</gene>